<evidence type="ECO:0008006" key="5">
    <source>
        <dbReference type="Google" id="ProtNLM"/>
    </source>
</evidence>
<reference evidence="3 4" key="1">
    <citation type="journal article" date="2018" name="Proc. Natl. Acad. Sci. U.S.A.">
        <title>Linking secondary metabolites to gene clusters through genome sequencing of six diverse Aspergillus species.</title>
        <authorList>
            <person name="Kaerboelling I."/>
            <person name="Vesth T.C."/>
            <person name="Frisvad J.C."/>
            <person name="Nybo J.L."/>
            <person name="Theobald S."/>
            <person name="Kuo A."/>
            <person name="Bowyer P."/>
            <person name="Matsuda Y."/>
            <person name="Mondo S."/>
            <person name="Lyhne E.K."/>
            <person name="Kogle M.E."/>
            <person name="Clum A."/>
            <person name="Lipzen A."/>
            <person name="Salamov A."/>
            <person name="Ngan C.Y."/>
            <person name="Daum C."/>
            <person name="Chiniquy J."/>
            <person name="Barry K."/>
            <person name="LaButti K."/>
            <person name="Haridas S."/>
            <person name="Simmons B.A."/>
            <person name="Magnuson J.K."/>
            <person name="Mortensen U.H."/>
            <person name="Larsen T.O."/>
            <person name="Grigoriev I.V."/>
            <person name="Baker S.E."/>
            <person name="Andersen M.R."/>
        </authorList>
    </citation>
    <scope>NUCLEOTIDE SEQUENCE [LARGE SCALE GENOMIC DNA]</scope>
    <source>
        <strain evidence="3 4">IBT 24754</strain>
    </source>
</reference>
<dbReference type="EMBL" id="MSFN02000002">
    <property type="protein sequence ID" value="PTU22919.1"/>
    <property type="molecule type" value="Genomic_DNA"/>
</dbReference>
<evidence type="ECO:0000256" key="2">
    <source>
        <dbReference type="SAM" id="Phobius"/>
    </source>
</evidence>
<name>A0A2T5M325_9EURO</name>
<sequence>MAKLKPDVPSSKHSYRLSTICLSFHRPISTCSVAIPLLPCIVEYLYTSIDMHAQRKTSLIVVLLVLVPIFLAGGLFALAIGCAAFWSSKRFTTFSPWYRLRHQHGKEEAVTPDHQTNAVEGDSNGLDGQEPVREVEQV</sequence>
<dbReference type="GeneID" id="63816628"/>
<evidence type="ECO:0000313" key="4">
    <source>
        <dbReference type="Proteomes" id="UP000244073"/>
    </source>
</evidence>
<comment type="caution">
    <text evidence="3">The sequence shown here is derived from an EMBL/GenBank/DDBJ whole genome shotgun (WGS) entry which is preliminary data.</text>
</comment>
<organism evidence="3 4">
    <name type="scientific">Aspergillus ochraceoroseus IBT 24754</name>
    <dbReference type="NCBI Taxonomy" id="1392256"/>
    <lineage>
        <taxon>Eukaryota</taxon>
        <taxon>Fungi</taxon>
        <taxon>Dikarya</taxon>
        <taxon>Ascomycota</taxon>
        <taxon>Pezizomycotina</taxon>
        <taxon>Eurotiomycetes</taxon>
        <taxon>Eurotiomycetidae</taxon>
        <taxon>Eurotiales</taxon>
        <taxon>Aspergillaceae</taxon>
        <taxon>Aspergillus</taxon>
        <taxon>Aspergillus subgen. Nidulantes</taxon>
    </lineage>
</organism>
<accession>A0A2T5M325</accession>
<dbReference type="VEuPathDB" id="FungiDB:P175DRAFT_0530003"/>
<keyword evidence="2" id="KW-0472">Membrane</keyword>
<dbReference type="RefSeq" id="XP_040754311.1">
    <property type="nucleotide sequence ID" value="XM_040899746.1"/>
</dbReference>
<proteinExistence type="predicted"/>
<evidence type="ECO:0000256" key="1">
    <source>
        <dbReference type="SAM" id="MobiDB-lite"/>
    </source>
</evidence>
<evidence type="ECO:0000313" key="3">
    <source>
        <dbReference type="EMBL" id="PTU22919.1"/>
    </source>
</evidence>
<keyword evidence="2" id="KW-1133">Transmembrane helix</keyword>
<gene>
    <name evidence="3" type="ORF">P175DRAFT_0530003</name>
</gene>
<feature type="transmembrane region" description="Helical" evidence="2">
    <location>
        <begin position="27"/>
        <end position="46"/>
    </location>
</feature>
<dbReference type="Proteomes" id="UP000244073">
    <property type="component" value="Unassembled WGS sequence"/>
</dbReference>
<keyword evidence="2" id="KW-0812">Transmembrane</keyword>
<feature type="transmembrane region" description="Helical" evidence="2">
    <location>
        <begin position="58"/>
        <end position="86"/>
    </location>
</feature>
<protein>
    <recommendedName>
        <fullName evidence="5">Transmembrane protein</fullName>
    </recommendedName>
</protein>
<feature type="region of interest" description="Disordered" evidence="1">
    <location>
        <begin position="105"/>
        <end position="138"/>
    </location>
</feature>
<dbReference type="AlphaFoldDB" id="A0A2T5M325"/>